<dbReference type="PANTHER" id="PTHR43531:SF11">
    <property type="entry name" value="METHYL-ACCEPTING CHEMOTAXIS PROTEIN 3"/>
    <property type="match status" value="1"/>
</dbReference>
<dbReference type="Gene3D" id="3.30.450.20">
    <property type="entry name" value="PAS domain"/>
    <property type="match status" value="2"/>
</dbReference>
<dbReference type="PROSITE" id="PS50885">
    <property type="entry name" value="HAMP"/>
    <property type="match status" value="2"/>
</dbReference>
<dbReference type="SMART" id="SM00283">
    <property type="entry name" value="MA"/>
    <property type="match status" value="1"/>
</dbReference>
<feature type="transmembrane region" description="Helical" evidence="6">
    <location>
        <begin position="176"/>
        <end position="198"/>
    </location>
</feature>
<organism evidence="10 11">
    <name type="scientific">Pseudooceanicola sediminis</name>
    <dbReference type="NCBI Taxonomy" id="2211117"/>
    <lineage>
        <taxon>Bacteria</taxon>
        <taxon>Pseudomonadati</taxon>
        <taxon>Pseudomonadota</taxon>
        <taxon>Alphaproteobacteria</taxon>
        <taxon>Rhodobacterales</taxon>
        <taxon>Paracoccaceae</taxon>
        <taxon>Pseudooceanicola</taxon>
    </lineage>
</organism>
<feature type="domain" description="PAC" evidence="8">
    <location>
        <begin position="450"/>
        <end position="502"/>
    </location>
</feature>
<feature type="domain" description="HAMP" evidence="9">
    <location>
        <begin position="199"/>
        <end position="252"/>
    </location>
</feature>
<dbReference type="InterPro" id="IPR004089">
    <property type="entry name" value="MCPsignal_dom"/>
</dbReference>
<comment type="subcellular location">
    <subcellularLocation>
        <location evidence="1">Membrane</location>
    </subcellularLocation>
</comment>
<dbReference type="SMART" id="SM00304">
    <property type="entry name" value="HAMP"/>
    <property type="match status" value="2"/>
</dbReference>
<comment type="caution">
    <text evidence="10">The sequence shown here is derived from an EMBL/GenBank/DDBJ whole genome shotgun (WGS) entry which is preliminary data.</text>
</comment>
<dbReference type="Gene3D" id="6.10.340.10">
    <property type="match status" value="1"/>
</dbReference>
<evidence type="ECO:0000256" key="2">
    <source>
        <dbReference type="ARBA" id="ARBA00022500"/>
    </source>
</evidence>
<evidence type="ECO:0000256" key="3">
    <source>
        <dbReference type="ARBA" id="ARBA00029447"/>
    </source>
</evidence>
<dbReference type="GO" id="GO:0004888">
    <property type="term" value="F:transmembrane signaling receptor activity"/>
    <property type="evidence" value="ECO:0007669"/>
    <property type="project" value="InterPro"/>
</dbReference>
<sequence length="853" mass="90992">MTTPDTEIRAIPVFKSTLFRATLIVALCILMVVTASELIALRKERNLIETWIGIRAAEATSGVGAQVSGALKFSRPEAVEDVVSGFARGIPDDLVGVSAIQPDGTVLYDMKRPGYDAETAKRLAERAISTEQPQIDTDLRIWAYPSRFGKDAVVVGAFVTQWSSEKRIAAAMAEHIYATAIAGLLFVLSLLLCATLFYRYISRPLGRVAAQMGLVGRGHYDIAIECTGRADEIGGIAKRLDDFRVGLQAARATQRENAFKSAAIDSTGAAMMLLDADMKIVFCNPACDLLLDGAGPAIRAVWPDFSAGKLEGQGAAQLPELASFVDLVRAPHADLPKNTEVKWGEASIRVAADSVRDLGGDVIGFVMELEDISQEKLNQAVLSAIDTHQVRIDFDNHQNVVGCNPRICELAGMSEEEFCRRNTPSTLSRGDEATMDLAQSIATLREGKPVSGKFRLPGAGNADLFLEGSLSPILSRDGEMQRVVFIGSDITEAHKAMRAAEEDRLETSRQQQLVVDTLKVGLRQMAQGDLTCQIHQEFRAEYEQLRSNFNQAVESLHDAMCAVIQNAESIRGETGEISNAADDLAKRTEKQAATLEETAAALDQLTASVKSAAIGADEASKLAGGAQAKAEMGGQVARDAITAMDAIKVSSQEISKITGVIDDIAFQTNLLALNAGVEAARAGDAGRGFAVVATEVRALAQRSSDAAREINQLISASGNHVKSGVDLVDKTGEALGDIVTSVADISTRVATIASSAREQSLGLNEINNAMNDLDQVTQQNSAMFEETTAASHALTSEANSLVEAAEKFKVKVTGKSKTGGRTNVQKPKSRRAAVAGQPSARAAAGVPESWEEF</sequence>
<evidence type="ECO:0000256" key="4">
    <source>
        <dbReference type="PROSITE-ProRule" id="PRU00284"/>
    </source>
</evidence>
<dbReference type="SUPFAM" id="SSF55785">
    <property type="entry name" value="PYP-like sensor domain (PAS domain)"/>
    <property type="match status" value="1"/>
</dbReference>
<keyword evidence="2" id="KW-0145">Chemotaxis</keyword>
<dbReference type="RefSeq" id="WP_119398690.1">
    <property type="nucleotide sequence ID" value="NZ_QWJJ01000006.1"/>
</dbReference>
<dbReference type="SUPFAM" id="SSF158472">
    <property type="entry name" value="HAMP domain-like"/>
    <property type="match status" value="1"/>
</dbReference>
<dbReference type="Pfam" id="PF13426">
    <property type="entry name" value="PAS_9"/>
    <property type="match status" value="1"/>
</dbReference>
<dbReference type="NCBIfam" id="TIGR00229">
    <property type="entry name" value="sensory_box"/>
    <property type="match status" value="1"/>
</dbReference>
<evidence type="ECO:0000259" key="8">
    <source>
        <dbReference type="PROSITE" id="PS50113"/>
    </source>
</evidence>
<proteinExistence type="inferred from homology"/>
<dbReference type="PROSITE" id="PS50113">
    <property type="entry name" value="PAC"/>
    <property type="match status" value="1"/>
</dbReference>
<evidence type="ECO:0000256" key="6">
    <source>
        <dbReference type="SAM" id="Phobius"/>
    </source>
</evidence>
<dbReference type="InterPro" id="IPR000014">
    <property type="entry name" value="PAS"/>
</dbReference>
<dbReference type="CDD" id="cd00130">
    <property type="entry name" value="PAS"/>
    <property type="match status" value="2"/>
</dbReference>
<dbReference type="AlphaFoldDB" id="A0A399J1Z7"/>
<feature type="transmembrane region" description="Helical" evidence="6">
    <location>
        <begin position="18"/>
        <end position="41"/>
    </location>
</feature>
<dbReference type="InterPro" id="IPR004090">
    <property type="entry name" value="Chemotax_Me-accpt_rcpt"/>
</dbReference>
<dbReference type="GO" id="GO:0006935">
    <property type="term" value="P:chemotaxis"/>
    <property type="evidence" value="ECO:0007669"/>
    <property type="project" value="UniProtKB-KW"/>
</dbReference>
<feature type="domain" description="HAMP" evidence="9">
    <location>
        <begin position="509"/>
        <end position="561"/>
    </location>
</feature>
<feature type="domain" description="Methyl-accepting transducer" evidence="7">
    <location>
        <begin position="566"/>
        <end position="795"/>
    </location>
</feature>
<comment type="similarity">
    <text evidence="3">Belongs to the methyl-accepting chemotaxis (MCP) protein family.</text>
</comment>
<dbReference type="InterPro" id="IPR035965">
    <property type="entry name" value="PAS-like_dom_sf"/>
</dbReference>
<keyword evidence="6" id="KW-0472">Membrane</keyword>
<dbReference type="EMBL" id="QWJJ01000006">
    <property type="protein sequence ID" value="RII39251.1"/>
    <property type="molecule type" value="Genomic_DNA"/>
</dbReference>
<keyword evidence="11" id="KW-1185">Reference proteome</keyword>
<dbReference type="InterPro" id="IPR000700">
    <property type="entry name" value="PAS-assoc_C"/>
</dbReference>
<evidence type="ECO:0000256" key="1">
    <source>
        <dbReference type="ARBA" id="ARBA00004370"/>
    </source>
</evidence>
<dbReference type="CDD" id="cd11386">
    <property type="entry name" value="MCP_signal"/>
    <property type="match status" value="1"/>
</dbReference>
<dbReference type="PROSITE" id="PS50111">
    <property type="entry name" value="CHEMOTAXIS_TRANSDUC_2"/>
    <property type="match status" value="1"/>
</dbReference>
<dbReference type="PANTHER" id="PTHR43531">
    <property type="entry name" value="PROTEIN ICFG"/>
    <property type="match status" value="1"/>
</dbReference>
<dbReference type="GO" id="GO:0016020">
    <property type="term" value="C:membrane"/>
    <property type="evidence" value="ECO:0007669"/>
    <property type="project" value="UniProtKB-SubCell"/>
</dbReference>
<dbReference type="Pfam" id="PF00672">
    <property type="entry name" value="HAMP"/>
    <property type="match status" value="2"/>
</dbReference>
<dbReference type="GO" id="GO:0007165">
    <property type="term" value="P:signal transduction"/>
    <property type="evidence" value="ECO:0007669"/>
    <property type="project" value="UniProtKB-KW"/>
</dbReference>
<dbReference type="PRINTS" id="PR00260">
    <property type="entry name" value="CHEMTRNSDUCR"/>
</dbReference>
<evidence type="ECO:0000259" key="9">
    <source>
        <dbReference type="PROSITE" id="PS50885"/>
    </source>
</evidence>
<dbReference type="OrthoDB" id="9765776at2"/>
<dbReference type="SMART" id="SM00091">
    <property type="entry name" value="PAS"/>
    <property type="match status" value="2"/>
</dbReference>
<dbReference type="Pfam" id="PF00015">
    <property type="entry name" value="MCPsignal"/>
    <property type="match status" value="1"/>
</dbReference>
<dbReference type="SUPFAM" id="SSF58104">
    <property type="entry name" value="Methyl-accepting chemotaxis protein (MCP) signaling domain"/>
    <property type="match status" value="1"/>
</dbReference>
<dbReference type="FunFam" id="1.10.287.950:FF:000001">
    <property type="entry name" value="Methyl-accepting chemotaxis sensory transducer"/>
    <property type="match status" value="1"/>
</dbReference>
<dbReference type="InterPro" id="IPR051310">
    <property type="entry name" value="MCP_chemotaxis"/>
</dbReference>
<dbReference type="Gene3D" id="1.10.287.950">
    <property type="entry name" value="Methyl-accepting chemotaxis protein"/>
    <property type="match status" value="1"/>
</dbReference>
<evidence type="ECO:0000256" key="5">
    <source>
        <dbReference type="SAM" id="MobiDB-lite"/>
    </source>
</evidence>
<dbReference type="Proteomes" id="UP000265848">
    <property type="component" value="Unassembled WGS sequence"/>
</dbReference>
<keyword evidence="6" id="KW-0812">Transmembrane</keyword>
<gene>
    <name evidence="10" type="ORF">DL237_08885</name>
</gene>
<evidence type="ECO:0000259" key="7">
    <source>
        <dbReference type="PROSITE" id="PS50111"/>
    </source>
</evidence>
<evidence type="ECO:0000313" key="10">
    <source>
        <dbReference type="EMBL" id="RII39251.1"/>
    </source>
</evidence>
<feature type="region of interest" description="Disordered" evidence="5">
    <location>
        <begin position="813"/>
        <end position="853"/>
    </location>
</feature>
<keyword evidence="6" id="KW-1133">Transmembrane helix</keyword>
<name>A0A399J1Z7_9RHOB</name>
<feature type="compositionally biased region" description="Low complexity" evidence="5">
    <location>
        <begin position="813"/>
        <end position="822"/>
    </location>
</feature>
<reference evidence="10 11" key="1">
    <citation type="submission" date="2018-08" db="EMBL/GenBank/DDBJ databases">
        <title>Pseudooceanicola sediminis CY03 in the family Rhodobacteracea.</title>
        <authorList>
            <person name="Zhang Y.-J."/>
        </authorList>
    </citation>
    <scope>NUCLEOTIDE SEQUENCE [LARGE SCALE GENOMIC DNA]</scope>
    <source>
        <strain evidence="10 11">CY03</strain>
    </source>
</reference>
<keyword evidence="4" id="KW-0807">Transducer</keyword>
<evidence type="ECO:0000313" key="11">
    <source>
        <dbReference type="Proteomes" id="UP000265848"/>
    </source>
</evidence>
<accession>A0A399J1Z7</accession>
<dbReference type="InterPro" id="IPR003660">
    <property type="entry name" value="HAMP_dom"/>
</dbReference>
<protein>
    <submittedName>
        <fullName evidence="10">PAS domain S-box protein</fullName>
    </submittedName>
</protein>